<dbReference type="GO" id="GO:0016020">
    <property type="term" value="C:membrane"/>
    <property type="evidence" value="ECO:0007669"/>
    <property type="project" value="TreeGrafter"/>
</dbReference>
<dbReference type="EMBL" id="JADFTS010000008">
    <property type="protein sequence ID" value="KAF9591308.1"/>
    <property type="molecule type" value="Genomic_DNA"/>
</dbReference>
<sequence length="154" mass="17242">MGLQVLWSLGLMCLDIYALRIERDIQNPVLVSLFVVGDWIELEEHYSILTSVVALRMLSTILLSSHWKGGICSCCNCRSAGDCNSITGRSMLFSRSDGFVYKRFGLLQITTPPPMQQVPNFDRFILRFLVSHGHIFLCYVLAPCLSLNGSLSPP</sequence>
<gene>
    <name evidence="3" type="ORF">IFM89_003620</name>
</gene>
<proteinExistence type="predicted"/>
<organism evidence="3 4">
    <name type="scientific">Coptis chinensis</name>
    <dbReference type="NCBI Taxonomy" id="261450"/>
    <lineage>
        <taxon>Eukaryota</taxon>
        <taxon>Viridiplantae</taxon>
        <taxon>Streptophyta</taxon>
        <taxon>Embryophyta</taxon>
        <taxon>Tracheophyta</taxon>
        <taxon>Spermatophyta</taxon>
        <taxon>Magnoliopsida</taxon>
        <taxon>Ranunculales</taxon>
        <taxon>Ranunculaceae</taxon>
        <taxon>Coptidoideae</taxon>
        <taxon>Coptis</taxon>
    </lineage>
</organism>
<protein>
    <submittedName>
        <fullName evidence="3">Uncharacterized protein</fullName>
    </submittedName>
</protein>
<feature type="signal peptide" evidence="2">
    <location>
        <begin position="1"/>
        <end position="18"/>
    </location>
</feature>
<keyword evidence="4" id="KW-1185">Reference proteome</keyword>
<evidence type="ECO:0000256" key="2">
    <source>
        <dbReference type="SAM" id="SignalP"/>
    </source>
</evidence>
<name>A0A835LDB8_9MAGN</name>
<evidence type="ECO:0000313" key="4">
    <source>
        <dbReference type="Proteomes" id="UP000631114"/>
    </source>
</evidence>
<dbReference type="Proteomes" id="UP000631114">
    <property type="component" value="Unassembled WGS sequence"/>
</dbReference>
<evidence type="ECO:0000256" key="1">
    <source>
        <dbReference type="ARBA" id="ARBA00011489"/>
    </source>
</evidence>
<keyword evidence="2" id="KW-0732">Signal</keyword>
<dbReference type="PANTHER" id="PTHR32021:SF0">
    <property type="entry name" value="CASP-LIKE PROTEIN 5B2"/>
    <property type="match status" value="1"/>
</dbReference>
<evidence type="ECO:0000313" key="3">
    <source>
        <dbReference type="EMBL" id="KAF9591308.1"/>
    </source>
</evidence>
<reference evidence="3 4" key="1">
    <citation type="submission" date="2020-10" db="EMBL/GenBank/DDBJ databases">
        <title>The Coptis chinensis genome and diversification of protoberbering-type alkaloids.</title>
        <authorList>
            <person name="Wang B."/>
            <person name="Shu S."/>
            <person name="Song C."/>
            <person name="Liu Y."/>
        </authorList>
    </citation>
    <scope>NUCLEOTIDE SEQUENCE [LARGE SCALE GENOMIC DNA]</scope>
    <source>
        <strain evidence="3">HL-2020</strain>
        <tissue evidence="3">Leaf</tissue>
    </source>
</reference>
<dbReference type="PANTHER" id="PTHR32021">
    <property type="entry name" value="CASP-LIKE PROTEIN 5B3"/>
    <property type="match status" value="1"/>
</dbReference>
<comment type="caution">
    <text evidence="3">The sequence shown here is derived from an EMBL/GenBank/DDBJ whole genome shotgun (WGS) entry which is preliminary data.</text>
</comment>
<feature type="chain" id="PRO_5032723410" evidence="2">
    <location>
        <begin position="19"/>
        <end position="154"/>
    </location>
</feature>
<dbReference type="AlphaFoldDB" id="A0A835LDB8"/>
<dbReference type="InterPro" id="IPR045009">
    <property type="entry name" value="CASPL-5"/>
</dbReference>
<accession>A0A835LDB8</accession>
<comment type="subunit">
    <text evidence="1">Homodimer and heterodimers.</text>
</comment>